<evidence type="ECO:0000256" key="11">
    <source>
        <dbReference type="PROSITE-ProRule" id="PRU00134"/>
    </source>
</evidence>
<keyword evidence="5" id="KW-0847">Vitamin C</keyword>
<dbReference type="InterPro" id="IPR051559">
    <property type="entry name" value="HIF_prolyl_hydroxylases"/>
</dbReference>
<evidence type="ECO:0000256" key="8">
    <source>
        <dbReference type="ARBA" id="ARBA00023004"/>
    </source>
</evidence>
<dbReference type="Pfam" id="PF13640">
    <property type="entry name" value="2OG-FeII_Oxy_3"/>
    <property type="match status" value="1"/>
</dbReference>
<evidence type="ECO:0000256" key="7">
    <source>
        <dbReference type="ARBA" id="ARBA00023002"/>
    </source>
</evidence>
<dbReference type="InterPro" id="IPR002893">
    <property type="entry name" value="Znf_MYND"/>
</dbReference>
<keyword evidence="6" id="KW-0223">Dioxygenase</keyword>
<evidence type="ECO:0000259" key="12">
    <source>
        <dbReference type="PROSITE" id="PS50865"/>
    </source>
</evidence>
<dbReference type="PANTHER" id="PTHR12907:SF26">
    <property type="entry name" value="HIF PROLYL HYDROXYLASE, ISOFORM C"/>
    <property type="match status" value="1"/>
</dbReference>
<keyword evidence="3 11" id="KW-0863">Zinc-finger</keyword>
<reference evidence="15" key="1">
    <citation type="submission" date="2025-08" db="UniProtKB">
        <authorList>
            <consortium name="RefSeq"/>
        </authorList>
    </citation>
    <scope>IDENTIFICATION</scope>
    <source>
        <tissue evidence="15">Muscle</tissue>
    </source>
</reference>
<name>A0ABM1BUB2_LIMPO</name>
<evidence type="ECO:0000259" key="13">
    <source>
        <dbReference type="PROSITE" id="PS51471"/>
    </source>
</evidence>
<feature type="domain" description="Fe2OG dioxygenase" evidence="13">
    <location>
        <begin position="510"/>
        <end position="609"/>
    </location>
</feature>
<dbReference type="EC" id="1.14.11.29" evidence="9"/>
<dbReference type="InterPro" id="IPR044862">
    <property type="entry name" value="Pro_4_hyd_alph_FE2OG_OXY"/>
</dbReference>
<keyword evidence="8" id="KW-0408">Iron</keyword>
<comment type="catalytic activity">
    <reaction evidence="10">
        <text>L-prolyl-[hypoxia-inducible factor alpha subunit] + 2-oxoglutarate + O2 = trans-4-hydroxy-L-prolyl-[hypoxia-inducible factor alpha subunit] + succinate + CO2</text>
        <dbReference type="Rhea" id="RHEA:48400"/>
        <dbReference type="Rhea" id="RHEA-COMP:12093"/>
        <dbReference type="Rhea" id="RHEA-COMP:12094"/>
        <dbReference type="ChEBI" id="CHEBI:15379"/>
        <dbReference type="ChEBI" id="CHEBI:16526"/>
        <dbReference type="ChEBI" id="CHEBI:16810"/>
        <dbReference type="ChEBI" id="CHEBI:30031"/>
        <dbReference type="ChEBI" id="CHEBI:50342"/>
        <dbReference type="ChEBI" id="CHEBI:61965"/>
        <dbReference type="EC" id="1.14.11.29"/>
    </reaction>
</comment>
<dbReference type="Gene3D" id="6.10.140.2220">
    <property type="match status" value="1"/>
</dbReference>
<evidence type="ECO:0000313" key="15">
    <source>
        <dbReference type="RefSeq" id="XP_013788797.1"/>
    </source>
</evidence>
<protein>
    <recommendedName>
        <fullName evidence="9">hypoxia-inducible factor-proline dioxygenase</fullName>
        <ecNumber evidence="9">1.14.11.29</ecNumber>
    </recommendedName>
</protein>
<proteinExistence type="predicted"/>
<gene>
    <name evidence="15" type="primary">LOC106472691</name>
</gene>
<organism evidence="14 15">
    <name type="scientific">Limulus polyphemus</name>
    <name type="common">Atlantic horseshoe crab</name>
    <dbReference type="NCBI Taxonomy" id="6850"/>
    <lineage>
        <taxon>Eukaryota</taxon>
        <taxon>Metazoa</taxon>
        <taxon>Ecdysozoa</taxon>
        <taxon>Arthropoda</taxon>
        <taxon>Chelicerata</taxon>
        <taxon>Merostomata</taxon>
        <taxon>Xiphosura</taxon>
        <taxon>Limulidae</taxon>
        <taxon>Limulus</taxon>
    </lineage>
</organism>
<evidence type="ECO:0000256" key="10">
    <source>
        <dbReference type="ARBA" id="ARBA00049134"/>
    </source>
</evidence>
<sequence length="634" mass="70912">MSSLIRDSTSVVYRCEWCGSTEHLRRCGRCHGAYYCCRDHQREHWSIHRSVCRITPDPSSQGSFDEIGACGGQPRSELEVFNVINTQLPEPNYVHSQDTDFGLGTGINSPDSFGLTSLLETVGLHSNSISPLHQQQFNNWCEIDSDKPNTITGISNNINSTTSSLLRSTIHSQVQANCFSRPCILSTATNNPKQQPLDLNLDFGLHFGHADPRIGEKMSESSANLVPMTLSNSSNVRGMSRGHADDLLLSSCHFPNITAQTDKRNDYSTGIKQNTIPVQPNLPSATSMGYEGCRPLVTVTSPNFINGNSCFPMSYNSNIRASSYSTPLQSHFPSTSKAVTGFDYPEKSYNKEIMKQLESRPADVPVMPLVGSSSSSAQVSSQSNNRFHRESLAAGHSQQWIEQMSRNIIHDLNVYGICVIDNFLGKEKGDTILKEVKGMYVTGLFQKGQLVSTKAPMISQSIRGDHVTWVDGSEPYCETINYLMEILDRVISCCNGMPNNGLFSKYKLCKRTQAMVACYPGKGTHYVKHVDNPNQDGRCITSIYYLNKGWNVKENGGLLRMFPAGHANQVVDIEPIFDRILFFWSDRRNPHEVQPAHAIRFAITVWYFDLEERNQALLRFQEKKTAQHARSQIH</sequence>
<dbReference type="Pfam" id="PF01753">
    <property type="entry name" value="zf-MYND"/>
    <property type="match status" value="1"/>
</dbReference>
<keyword evidence="7" id="KW-0560">Oxidoreductase</keyword>
<comment type="cofactor">
    <cofactor evidence="1">
        <name>L-ascorbate</name>
        <dbReference type="ChEBI" id="CHEBI:38290"/>
    </cofactor>
</comment>
<accession>A0ABM1BUB2</accession>
<dbReference type="PANTHER" id="PTHR12907">
    <property type="entry name" value="EGL NINE HOMOLOG-RELATED"/>
    <property type="match status" value="1"/>
</dbReference>
<feature type="domain" description="MYND-type" evidence="12">
    <location>
        <begin position="15"/>
        <end position="52"/>
    </location>
</feature>
<dbReference type="RefSeq" id="XP_013788797.1">
    <property type="nucleotide sequence ID" value="XM_013933343.2"/>
</dbReference>
<evidence type="ECO:0000256" key="4">
    <source>
        <dbReference type="ARBA" id="ARBA00022833"/>
    </source>
</evidence>
<evidence type="ECO:0000313" key="14">
    <source>
        <dbReference type="Proteomes" id="UP000694941"/>
    </source>
</evidence>
<evidence type="ECO:0000256" key="1">
    <source>
        <dbReference type="ARBA" id="ARBA00001961"/>
    </source>
</evidence>
<dbReference type="PROSITE" id="PS51471">
    <property type="entry name" value="FE2OG_OXY"/>
    <property type="match status" value="1"/>
</dbReference>
<keyword evidence="4" id="KW-0862">Zinc</keyword>
<dbReference type="Gene3D" id="2.60.120.620">
    <property type="entry name" value="q2cbj1_9rhob like domain"/>
    <property type="match status" value="1"/>
</dbReference>
<dbReference type="GeneID" id="106472691"/>
<evidence type="ECO:0000256" key="5">
    <source>
        <dbReference type="ARBA" id="ARBA00022896"/>
    </source>
</evidence>
<dbReference type="PROSITE" id="PS50865">
    <property type="entry name" value="ZF_MYND_2"/>
    <property type="match status" value="1"/>
</dbReference>
<keyword evidence="14" id="KW-1185">Reference proteome</keyword>
<evidence type="ECO:0000256" key="6">
    <source>
        <dbReference type="ARBA" id="ARBA00022964"/>
    </source>
</evidence>
<dbReference type="SMART" id="SM00702">
    <property type="entry name" value="P4Hc"/>
    <property type="match status" value="1"/>
</dbReference>
<dbReference type="InterPro" id="IPR006620">
    <property type="entry name" value="Pro_4_hyd_alph"/>
</dbReference>
<evidence type="ECO:0000256" key="9">
    <source>
        <dbReference type="ARBA" id="ARBA00039004"/>
    </source>
</evidence>
<dbReference type="InterPro" id="IPR005123">
    <property type="entry name" value="Oxoglu/Fe-dep_dioxygenase_dom"/>
</dbReference>
<dbReference type="SUPFAM" id="SSF144232">
    <property type="entry name" value="HIT/MYND zinc finger-like"/>
    <property type="match status" value="1"/>
</dbReference>
<dbReference type="PROSITE" id="PS01360">
    <property type="entry name" value="ZF_MYND_1"/>
    <property type="match status" value="1"/>
</dbReference>
<dbReference type="Proteomes" id="UP000694941">
    <property type="component" value="Unplaced"/>
</dbReference>
<evidence type="ECO:0000256" key="2">
    <source>
        <dbReference type="ARBA" id="ARBA00022723"/>
    </source>
</evidence>
<keyword evidence="2" id="KW-0479">Metal-binding</keyword>
<evidence type="ECO:0000256" key="3">
    <source>
        <dbReference type="ARBA" id="ARBA00022771"/>
    </source>
</evidence>